<evidence type="ECO:0000256" key="2">
    <source>
        <dbReference type="SAM" id="SignalP"/>
    </source>
</evidence>
<dbReference type="KEGG" id="vcn:VOLCADRAFT_87955"/>
<name>D8TMP2_VOLCA</name>
<evidence type="ECO:0000313" key="4">
    <source>
        <dbReference type="Proteomes" id="UP000001058"/>
    </source>
</evidence>
<protein>
    <submittedName>
        <fullName evidence="3">Uncharacterized protein</fullName>
    </submittedName>
</protein>
<keyword evidence="2" id="KW-0732">Signal</keyword>
<feature type="signal peptide" evidence="2">
    <location>
        <begin position="1"/>
        <end position="24"/>
    </location>
</feature>
<dbReference type="GeneID" id="9620717"/>
<dbReference type="RefSeq" id="XP_002947755.1">
    <property type="nucleotide sequence ID" value="XM_002947709.1"/>
</dbReference>
<dbReference type="Proteomes" id="UP000001058">
    <property type="component" value="Unassembled WGS sequence"/>
</dbReference>
<keyword evidence="4" id="KW-1185">Reference proteome</keyword>
<dbReference type="AlphaFoldDB" id="D8TMP2"/>
<feature type="compositionally biased region" description="Low complexity" evidence="1">
    <location>
        <begin position="155"/>
        <end position="184"/>
    </location>
</feature>
<organism evidence="4">
    <name type="scientific">Volvox carteri f. nagariensis</name>
    <dbReference type="NCBI Taxonomy" id="3068"/>
    <lineage>
        <taxon>Eukaryota</taxon>
        <taxon>Viridiplantae</taxon>
        <taxon>Chlorophyta</taxon>
        <taxon>core chlorophytes</taxon>
        <taxon>Chlorophyceae</taxon>
        <taxon>CS clade</taxon>
        <taxon>Chlamydomonadales</taxon>
        <taxon>Volvocaceae</taxon>
        <taxon>Volvox</taxon>
    </lineage>
</organism>
<feature type="chain" id="PRO_5003123711" evidence="2">
    <location>
        <begin position="25"/>
        <end position="449"/>
    </location>
</feature>
<gene>
    <name evidence="3" type="ORF">VOLCADRAFT_87955</name>
</gene>
<dbReference type="EMBL" id="GL378328">
    <property type="protein sequence ID" value="EFJ51288.1"/>
    <property type="molecule type" value="Genomic_DNA"/>
</dbReference>
<dbReference type="OrthoDB" id="556930at2759"/>
<evidence type="ECO:0000313" key="3">
    <source>
        <dbReference type="EMBL" id="EFJ51288.1"/>
    </source>
</evidence>
<proteinExistence type="predicted"/>
<feature type="compositionally biased region" description="Gly residues" evidence="1">
    <location>
        <begin position="145"/>
        <end position="154"/>
    </location>
</feature>
<dbReference type="InParanoid" id="D8TMP2"/>
<evidence type="ECO:0000256" key="1">
    <source>
        <dbReference type="SAM" id="MobiDB-lite"/>
    </source>
</evidence>
<reference evidence="3 4" key="1">
    <citation type="journal article" date="2010" name="Science">
        <title>Genomic analysis of organismal complexity in the multicellular green alga Volvox carteri.</title>
        <authorList>
            <person name="Prochnik S.E."/>
            <person name="Umen J."/>
            <person name="Nedelcu A.M."/>
            <person name="Hallmann A."/>
            <person name="Miller S.M."/>
            <person name="Nishii I."/>
            <person name="Ferris P."/>
            <person name="Kuo A."/>
            <person name="Mitros T."/>
            <person name="Fritz-Laylin L.K."/>
            <person name="Hellsten U."/>
            <person name="Chapman J."/>
            <person name="Simakov O."/>
            <person name="Rensing S.A."/>
            <person name="Terry A."/>
            <person name="Pangilinan J."/>
            <person name="Kapitonov V."/>
            <person name="Jurka J."/>
            <person name="Salamov A."/>
            <person name="Shapiro H."/>
            <person name="Schmutz J."/>
            <person name="Grimwood J."/>
            <person name="Lindquist E."/>
            <person name="Lucas S."/>
            <person name="Grigoriev I.V."/>
            <person name="Schmitt R."/>
            <person name="Kirk D."/>
            <person name="Rokhsar D.S."/>
        </authorList>
    </citation>
    <scope>NUCLEOTIDE SEQUENCE [LARGE SCALE GENOMIC DNA]</scope>
    <source>
        <strain evidence="4">f. Nagariensis / Eve</strain>
    </source>
</reference>
<feature type="region of interest" description="Disordered" evidence="1">
    <location>
        <begin position="145"/>
        <end position="184"/>
    </location>
</feature>
<dbReference type="STRING" id="3068.D8TMP2"/>
<accession>D8TMP2</accession>
<sequence length="449" mass="45533">MARSTQLAILSVAFFLLFVKPAYAQPLGVIDLSPFSGGGFGSMASNIPGVALLSNIGTGDTLASVLSTMGINQGVIDTIVAPLANSREAANTVRDVIASNAASRPGVMGPMGTPAQAISAFNDLMNSAFRSAAGQLVDTVVSRGGGGGGGGRAGGSSTSFRSSTAAGSDADGNSSTNSSVRSSSPSVIVGFGLPVDPSVFADGFTAGANLPPVVSATGPDYTAFQQQLYADIVRQNEAVAEFQKQAAKKEKTDETLKKACGQYALSEFLESLAQMLLRFGQPASATFSVLAQFSGLTYSALTPQGKAYLNVFCCQKIREAGIDVGLLDDGTIVAGPLSGISLDALLGIPSTVAAGVGAPAEVTEGIDKVTGAIAGALASVDNSLTGLLGGSGSGSGGSSSDRQPKCNILDWLVFALQSDPQLMKQFTDLIQVTMQRCPSKFLYAAPGIL</sequence>